<sequence length="46" mass="4811">MKAIFDLLERTGGVVRICLKTTREALSSSVNSLADSAGSQSLIGDV</sequence>
<accession>A0A0A9G114</accession>
<reference evidence="1" key="2">
    <citation type="journal article" date="2015" name="Data Brief">
        <title>Shoot transcriptome of the giant reed, Arundo donax.</title>
        <authorList>
            <person name="Barrero R.A."/>
            <person name="Guerrero F.D."/>
            <person name="Moolhuijzen P."/>
            <person name="Goolsby J.A."/>
            <person name="Tidwell J."/>
            <person name="Bellgard S.E."/>
            <person name="Bellgard M.I."/>
        </authorList>
    </citation>
    <scope>NUCLEOTIDE SEQUENCE</scope>
    <source>
        <tissue evidence="1">Shoot tissue taken approximately 20 cm above the soil surface</tissue>
    </source>
</reference>
<name>A0A0A9G114_ARUDO</name>
<reference evidence="1" key="1">
    <citation type="submission" date="2014-09" db="EMBL/GenBank/DDBJ databases">
        <authorList>
            <person name="Magalhaes I.L.F."/>
            <person name="Oliveira U."/>
            <person name="Santos F.R."/>
            <person name="Vidigal T.H.D.A."/>
            <person name="Brescovit A.D."/>
            <person name="Santos A.J."/>
        </authorList>
    </citation>
    <scope>NUCLEOTIDE SEQUENCE</scope>
    <source>
        <tissue evidence="1">Shoot tissue taken approximately 20 cm above the soil surface</tissue>
    </source>
</reference>
<evidence type="ECO:0000313" key="1">
    <source>
        <dbReference type="EMBL" id="JAE14333.1"/>
    </source>
</evidence>
<protein>
    <submittedName>
        <fullName evidence="1">Uncharacterized protein</fullName>
    </submittedName>
</protein>
<organism evidence="1">
    <name type="scientific">Arundo donax</name>
    <name type="common">Giant reed</name>
    <name type="synonym">Donax arundinaceus</name>
    <dbReference type="NCBI Taxonomy" id="35708"/>
    <lineage>
        <taxon>Eukaryota</taxon>
        <taxon>Viridiplantae</taxon>
        <taxon>Streptophyta</taxon>
        <taxon>Embryophyta</taxon>
        <taxon>Tracheophyta</taxon>
        <taxon>Spermatophyta</taxon>
        <taxon>Magnoliopsida</taxon>
        <taxon>Liliopsida</taxon>
        <taxon>Poales</taxon>
        <taxon>Poaceae</taxon>
        <taxon>PACMAD clade</taxon>
        <taxon>Arundinoideae</taxon>
        <taxon>Arundineae</taxon>
        <taxon>Arundo</taxon>
    </lineage>
</organism>
<dbReference type="AlphaFoldDB" id="A0A0A9G114"/>
<proteinExistence type="predicted"/>
<dbReference type="EMBL" id="GBRH01183563">
    <property type="protein sequence ID" value="JAE14333.1"/>
    <property type="molecule type" value="Transcribed_RNA"/>
</dbReference>